<feature type="binding site" evidence="10">
    <location>
        <position position="43"/>
    </location>
    <ligand>
        <name>ATP</name>
        <dbReference type="ChEBI" id="CHEBI:30616"/>
    </ligand>
</feature>
<dbReference type="PROSITE" id="PS00108">
    <property type="entry name" value="PROTEIN_KINASE_ST"/>
    <property type="match status" value="1"/>
</dbReference>
<evidence type="ECO:0000256" key="4">
    <source>
        <dbReference type="ARBA" id="ARBA00022679"/>
    </source>
</evidence>
<accession>A0A922I3V3</accession>
<dbReference type="OrthoDB" id="539158at2759"/>
<name>A0A922I3V3_DERFA</name>
<dbReference type="InterPro" id="IPR000719">
    <property type="entry name" value="Prot_kinase_dom"/>
</dbReference>
<evidence type="ECO:0000259" key="12">
    <source>
        <dbReference type="PROSITE" id="PS50011"/>
    </source>
</evidence>
<dbReference type="FunFam" id="3.30.200.20:FF:000042">
    <property type="entry name" value="Aurora kinase A"/>
    <property type="match status" value="1"/>
</dbReference>
<evidence type="ECO:0000256" key="5">
    <source>
        <dbReference type="ARBA" id="ARBA00022741"/>
    </source>
</evidence>
<dbReference type="InterPro" id="IPR008271">
    <property type="entry name" value="Ser/Thr_kinase_AS"/>
</dbReference>
<dbReference type="EMBL" id="SDOV01000007">
    <property type="protein sequence ID" value="KAH7639377.1"/>
    <property type="molecule type" value="Genomic_DNA"/>
</dbReference>
<dbReference type="PROSITE" id="PS50011">
    <property type="entry name" value="PROTEIN_KINASE_DOM"/>
    <property type="match status" value="1"/>
</dbReference>
<reference evidence="14" key="1">
    <citation type="submission" date="2013-05" db="EMBL/GenBank/DDBJ databases">
        <authorList>
            <person name="Yim A.K.Y."/>
            <person name="Chan T.F."/>
            <person name="Ji K.M."/>
            <person name="Liu X.Y."/>
            <person name="Zhou J.W."/>
            <person name="Li R.Q."/>
            <person name="Yang K.Y."/>
            <person name="Li J."/>
            <person name="Li M."/>
            <person name="Law P.T.W."/>
            <person name="Wu Y.L."/>
            <person name="Cai Z.L."/>
            <person name="Qin H."/>
            <person name="Bao Y."/>
            <person name="Leung R.K.K."/>
            <person name="Ng P.K.S."/>
            <person name="Zou J."/>
            <person name="Zhong X.J."/>
            <person name="Ran P.X."/>
            <person name="Zhong N.S."/>
            <person name="Liu Z.G."/>
            <person name="Tsui S.K.W."/>
        </authorList>
    </citation>
    <scope>NUCLEOTIDE SEQUENCE</scope>
    <source>
        <strain evidence="14">Derf</strain>
        <tissue evidence="14">Whole organism</tissue>
    </source>
</reference>
<reference evidence="13" key="2">
    <citation type="submission" date="2020-06" db="EMBL/GenBank/DDBJ databases">
        <authorList>
            <person name="Ji K."/>
            <person name="Li J."/>
        </authorList>
    </citation>
    <scope>NUCLEOTIDE SEQUENCE</scope>
    <source>
        <strain evidence="13">JKM2019</strain>
        <tissue evidence="13">Whole body</tissue>
    </source>
</reference>
<dbReference type="InterPro" id="IPR011009">
    <property type="entry name" value="Kinase-like_dom_sf"/>
</dbReference>
<dbReference type="GO" id="GO:0005737">
    <property type="term" value="C:cytoplasm"/>
    <property type="evidence" value="ECO:0007669"/>
    <property type="project" value="TreeGrafter"/>
</dbReference>
<dbReference type="Proteomes" id="UP000828236">
    <property type="component" value="Unassembled WGS sequence"/>
</dbReference>
<comment type="catalytic activity">
    <reaction evidence="9">
        <text>L-seryl-[protein] + ATP = O-phospho-L-seryl-[protein] + ADP + H(+)</text>
        <dbReference type="Rhea" id="RHEA:17989"/>
        <dbReference type="Rhea" id="RHEA-COMP:9863"/>
        <dbReference type="Rhea" id="RHEA-COMP:11604"/>
        <dbReference type="ChEBI" id="CHEBI:15378"/>
        <dbReference type="ChEBI" id="CHEBI:29999"/>
        <dbReference type="ChEBI" id="CHEBI:30616"/>
        <dbReference type="ChEBI" id="CHEBI:83421"/>
        <dbReference type="ChEBI" id="CHEBI:456216"/>
        <dbReference type="EC" id="2.7.11.1"/>
    </reaction>
</comment>
<dbReference type="PANTHER" id="PTHR24346">
    <property type="entry name" value="MAP/MICROTUBULE AFFINITY-REGULATING KINASE"/>
    <property type="match status" value="1"/>
</dbReference>
<evidence type="ECO:0000256" key="3">
    <source>
        <dbReference type="ARBA" id="ARBA00022527"/>
    </source>
</evidence>
<feature type="domain" description="Protein kinase" evidence="12">
    <location>
        <begin position="9"/>
        <end position="268"/>
    </location>
</feature>
<dbReference type="EC" id="2.7.11.1" evidence="2"/>
<dbReference type="Gene3D" id="3.30.310.80">
    <property type="entry name" value="Kinase associated domain 1, KA1"/>
    <property type="match status" value="1"/>
</dbReference>
<evidence type="ECO:0000313" key="13">
    <source>
        <dbReference type="EMBL" id="KAH7639377.1"/>
    </source>
</evidence>
<evidence type="ECO:0000256" key="7">
    <source>
        <dbReference type="ARBA" id="ARBA00022840"/>
    </source>
</evidence>
<dbReference type="Pfam" id="PF00069">
    <property type="entry name" value="Pkinase"/>
    <property type="match status" value="1"/>
</dbReference>
<evidence type="ECO:0000256" key="1">
    <source>
        <dbReference type="ARBA" id="ARBA00010791"/>
    </source>
</evidence>
<dbReference type="InterPro" id="IPR017441">
    <property type="entry name" value="Protein_kinase_ATP_BS"/>
</dbReference>
<dbReference type="Proteomes" id="UP000790347">
    <property type="component" value="Unassembled WGS sequence"/>
</dbReference>
<comment type="caution">
    <text evidence="14">The sequence shown here is derived from an EMBL/GenBank/DDBJ whole genome shotgun (WGS) entry which is preliminary data.</text>
</comment>
<reference evidence="14" key="4">
    <citation type="journal article" date="2022" name="Res Sq">
        <title>Comparative Genomics Reveals Insights into the Divergent Evolution of Astigmatic Mites and Household Pest Adaptations.</title>
        <authorList>
            <person name="Xiong Q."/>
            <person name="Wan A.T.-Y."/>
            <person name="Liu X.-Y."/>
            <person name="Fung C.S.-H."/>
            <person name="Xiao X."/>
            <person name="Malainual N."/>
            <person name="Hou J."/>
            <person name="Wang L."/>
            <person name="Wang M."/>
            <person name="Yang K."/>
            <person name="Cui Y."/>
            <person name="Leung E."/>
            <person name="Nong W."/>
            <person name="Shin S.-K."/>
            <person name="Au S."/>
            <person name="Jeong K.Y."/>
            <person name="Chew F.T."/>
            <person name="Hui J."/>
            <person name="Leung T.F."/>
            <person name="Tungtrongchitr A."/>
            <person name="Zhong N."/>
            <person name="Liu Z."/>
            <person name="Tsui S."/>
        </authorList>
    </citation>
    <scope>NUCLEOTIDE SEQUENCE</scope>
    <source>
        <strain evidence="14">Derf</strain>
        <tissue evidence="14">Whole organism</tissue>
    </source>
</reference>
<gene>
    <name evidence="14" type="primary">CHEK1_1</name>
    <name evidence="14" type="ORF">DERF_005627</name>
    <name evidence="13" type="ORF">HUG17_3410</name>
</gene>
<keyword evidence="7 10" id="KW-0067">ATP-binding</keyword>
<organism evidence="14 15">
    <name type="scientific">Dermatophagoides farinae</name>
    <name type="common">American house dust mite</name>
    <dbReference type="NCBI Taxonomy" id="6954"/>
    <lineage>
        <taxon>Eukaryota</taxon>
        <taxon>Metazoa</taxon>
        <taxon>Ecdysozoa</taxon>
        <taxon>Arthropoda</taxon>
        <taxon>Chelicerata</taxon>
        <taxon>Arachnida</taxon>
        <taxon>Acari</taxon>
        <taxon>Acariformes</taxon>
        <taxon>Sarcoptiformes</taxon>
        <taxon>Astigmata</taxon>
        <taxon>Psoroptidia</taxon>
        <taxon>Analgoidea</taxon>
        <taxon>Pyroglyphidae</taxon>
        <taxon>Dermatophagoidinae</taxon>
        <taxon>Dermatophagoides</taxon>
    </lineage>
</organism>
<comment type="catalytic activity">
    <reaction evidence="8">
        <text>L-threonyl-[protein] + ATP = O-phospho-L-threonyl-[protein] + ADP + H(+)</text>
        <dbReference type="Rhea" id="RHEA:46608"/>
        <dbReference type="Rhea" id="RHEA-COMP:11060"/>
        <dbReference type="Rhea" id="RHEA-COMP:11605"/>
        <dbReference type="ChEBI" id="CHEBI:15378"/>
        <dbReference type="ChEBI" id="CHEBI:30013"/>
        <dbReference type="ChEBI" id="CHEBI:30616"/>
        <dbReference type="ChEBI" id="CHEBI:61977"/>
        <dbReference type="ChEBI" id="CHEBI:456216"/>
        <dbReference type="EC" id="2.7.11.1"/>
    </reaction>
</comment>
<evidence type="ECO:0000256" key="6">
    <source>
        <dbReference type="ARBA" id="ARBA00022777"/>
    </source>
</evidence>
<evidence type="ECO:0000256" key="11">
    <source>
        <dbReference type="RuleBase" id="RU000304"/>
    </source>
</evidence>
<keyword evidence="4" id="KW-0808">Transferase</keyword>
<dbReference type="PROSITE" id="PS00107">
    <property type="entry name" value="PROTEIN_KINASE_ATP"/>
    <property type="match status" value="1"/>
</dbReference>
<evidence type="ECO:0000256" key="10">
    <source>
        <dbReference type="PROSITE-ProRule" id="PRU10141"/>
    </source>
</evidence>
<evidence type="ECO:0000256" key="2">
    <source>
        <dbReference type="ARBA" id="ARBA00012513"/>
    </source>
</evidence>
<evidence type="ECO:0000313" key="14">
    <source>
        <dbReference type="EMBL" id="KAH9522022.1"/>
    </source>
</evidence>
<proteinExistence type="inferred from homology"/>
<dbReference type="GO" id="GO:0035556">
    <property type="term" value="P:intracellular signal transduction"/>
    <property type="evidence" value="ECO:0007669"/>
    <property type="project" value="TreeGrafter"/>
</dbReference>
<keyword evidence="5 10" id="KW-0547">Nucleotide-binding</keyword>
<dbReference type="AlphaFoldDB" id="A0A922I3V3"/>
<dbReference type="FunFam" id="1.10.510.10:FF:000301">
    <property type="entry name" value="Serine/threonine-protein kinase Chk1"/>
    <property type="match status" value="1"/>
</dbReference>
<reference evidence="13" key="3">
    <citation type="journal article" date="2021" name="World Allergy Organ. J.">
        <title>Chromosome-level assembly of Dermatophagoides farinae genome and transcriptome reveals two novel allergens Der f 37 and Der f 39.</title>
        <authorList>
            <person name="Chen J."/>
            <person name="Cai Z."/>
            <person name="Fan D."/>
            <person name="Hu J."/>
            <person name="Hou Y."/>
            <person name="He Y."/>
            <person name="Zhang Z."/>
            <person name="Zhao Z."/>
            <person name="Gao P."/>
            <person name="Hu W."/>
            <person name="Sun J."/>
            <person name="Li J."/>
            <person name="Ji K."/>
        </authorList>
    </citation>
    <scope>NUCLEOTIDE SEQUENCE</scope>
    <source>
        <strain evidence="13">JKM2019</strain>
    </source>
</reference>
<comment type="similarity">
    <text evidence="1">Belongs to the protein kinase superfamily. CAMK Ser/Thr protein kinase family. NIM1 subfamily.</text>
</comment>
<dbReference type="GO" id="GO:0004674">
    <property type="term" value="F:protein serine/threonine kinase activity"/>
    <property type="evidence" value="ECO:0007669"/>
    <property type="project" value="UniProtKB-KW"/>
</dbReference>
<keyword evidence="3 11" id="KW-0723">Serine/threonine-protein kinase</keyword>
<protein>
    <recommendedName>
        <fullName evidence="2">non-specific serine/threonine protein kinase</fullName>
        <ecNumber evidence="2">2.7.11.1</ecNumber>
    </recommendedName>
</protein>
<dbReference type="SMART" id="SM00220">
    <property type="entry name" value="S_TKc"/>
    <property type="match status" value="1"/>
</dbReference>
<evidence type="ECO:0000256" key="9">
    <source>
        <dbReference type="ARBA" id="ARBA00048679"/>
    </source>
</evidence>
<sequence>MTTEFVKGWLLLDTLGEGRFGEVKLLMNKDSRDMVAVKVLAVKNIEHDKQIKKEICIHKNLRHENIISFYGTRRDEQSQIEYIFLEYAQNGELFEHIEPDVGMERIKAAKIFIQLLNGVEYIHQRGIVHRDLKPENLLLDKNYMLKIADFGMATLFRHNGKERLLTQMCGSIPYIAPEVLRNQPHYAEPLDIWSCGIILVAMLSGELPWLEATEKNEHYQKWIRGRYSLHLNPWLKIDTITIALLKTIFESDPSKRARFDRIRSHRAYINLKNLIDYDKDSGRKSSLYKRHVPSVDSFASQPQPKLVASQAMMTCQKDDDCDRENMTDETDYDYCGNSWTSFSQPNRIQDMFLSTQTQMELGGGTSQGITPPEMTIYFRVVRRMTRFMSMKNFSATIKALERAFDDLQWSWKRQMIGQYKIQIICNRRNQIPLIFRSTVNDMSKGKILVDFRLAKGDGIEFKRQFLTIKNLLKPIIQSYGHNVLQEDILNDDSNLD</sequence>
<dbReference type="GO" id="GO:0005524">
    <property type="term" value="F:ATP binding"/>
    <property type="evidence" value="ECO:0007669"/>
    <property type="project" value="UniProtKB-UniRule"/>
</dbReference>
<evidence type="ECO:0000313" key="15">
    <source>
        <dbReference type="Proteomes" id="UP000790347"/>
    </source>
</evidence>
<dbReference type="SUPFAM" id="SSF56112">
    <property type="entry name" value="Protein kinase-like (PK-like)"/>
    <property type="match status" value="1"/>
</dbReference>
<keyword evidence="6 14" id="KW-0418">Kinase</keyword>
<keyword evidence="15" id="KW-1185">Reference proteome</keyword>
<dbReference type="PANTHER" id="PTHR24346:SF107">
    <property type="entry name" value="SERINE_THREONINE-PROTEIN KINASE CHK1"/>
    <property type="match status" value="1"/>
</dbReference>
<dbReference type="Gene3D" id="1.10.510.10">
    <property type="entry name" value="Transferase(Phosphotransferase) domain 1"/>
    <property type="match status" value="1"/>
</dbReference>
<evidence type="ECO:0000256" key="8">
    <source>
        <dbReference type="ARBA" id="ARBA00047899"/>
    </source>
</evidence>
<dbReference type="EMBL" id="ASGP02000002">
    <property type="protein sequence ID" value="KAH9522022.1"/>
    <property type="molecule type" value="Genomic_DNA"/>
</dbReference>